<sequence>MNLYLQIMHKTVYPSGSPIPENANIFEVDDCFPLEHGGLNIVPGFYKNVLISRIFSGKSDFRKFDFLRDHMNNIFMSKEMTHMLMETFCKIQRKYFVLLRFVEKCKYRKAKTQVAEDLYMNPLKEGDAGVFAVVQCGKKYLFSLANLIHYINVALSHAPNFFADPLPIKNPYNNVVFNKSTLYKIFFAIKSSTYLMPVVLYYFFMVDFNIDKFQSTFESQLRDIAIDNYLKNLQSEYLHHGIIRMLKEFARKIRINEAFPKERLIEIMRPYYRLYCIHIYAMDKYKKIQAGDELRLKLGRFYKYNPAFGRKIYKHEHSLFGKKLLVNFNDQHPPFNQAISIEHFMKNHSQYICESNHHVDIFGDDSDDESEASEQIVDAGHFDYDTSEEDEIIDDSEEEDEAVIIDDEIIEDSEEEESIAESSI</sequence>
<proteinExistence type="predicted"/>
<keyword evidence="2" id="KW-0812">Transmembrane</keyword>
<accession>A0A6C0KJ44</accession>
<protein>
    <submittedName>
        <fullName evidence="3">Uncharacterized protein</fullName>
    </submittedName>
</protein>
<feature type="region of interest" description="Disordered" evidence="1">
    <location>
        <begin position="390"/>
        <end position="424"/>
    </location>
</feature>
<dbReference type="AlphaFoldDB" id="A0A6C0KJ44"/>
<dbReference type="EMBL" id="MN740899">
    <property type="protein sequence ID" value="QHU17181.1"/>
    <property type="molecule type" value="Genomic_DNA"/>
</dbReference>
<reference evidence="3" key="1">
    <citation type="journal article" date="2020" name="Nature">
        <title>Giant virus diversity and host interactions through global metagenomics.</title>
        <authorList>
            <person name="Schulz F."/>
            <person name="Roux S."/>
            <person name="Paez-Espino D."/>
            <person name="Jungbluth S."/>
            <person name="Walsh D.A."/>
            <person name="Denef V.J."/>
            <person name="McMahon K.D."/>
            <person name="Konstantinidis K.T."/>
            <person name="Eloe-Fadrosh E.A."/>
            <person name="Kyrpides N.C."/>
            <person name="Woyke T."/>
        </authorList>
    </citation>
    <scope>NUCLEOTIDE SEQUENCE</scope>
    <source>
        <strain evidence="3">GVMAG-S-3300012000-57</strain>
    </source>
</reference>
<feature type="transmembrane region" description="Helical" evidence="2">
    <location>
        <begin position="182"/>
        <end position="204"/>
    </location>
</feature>
<evidence type="ECO:0000256" key="2">
    <source>
        <dbReference type="SAM" id="Phobius"/>
    </source>
</evidence>
<evidence type="ECO:0000313" key="3">
    <source>
        <dbReference type="EMBL" id="QHU17181.1"/>
    </source>
</evidence>
<keyword evidence="2" id="KW-1133">Transmembrane helix</keyword>
<organism evidence="3">
    <name type="scientific">viral metagenome</name>
    <dbReference type="NCBI Taxonomy" id="1070528"/>
    <lineage>
        <taxon>unclassified sequences</taxon>
        <taxon>metagenomes</taxon>
        <taxon>organismal metagenomes</taxon>
    </lineage>
</organism>
<keyword evidence="2" id="KW-0472">Membrane</keyword>
<name>A0A6C0KJ44_9ZZZZ</name>
<evidence type="ECO:0000256" key="1">
    <source>
        <dbReference type="SAM" id="MobiDB-lite"/>
    </source>
</evidence>